<dbReference type="OrthoDB" id="2454603at2"/>
<name>A0A2K9NYS8_9FIRM</name>
<dbReference type="KEGG" id="mpec:B9O19_00016"/>
<gene>
    <name evidence="1" type="ORF">B9O19_00016</name>
</gene>
<dbReference type="Proteomes" id="UP000235589">
    <property type="component" value="Chromosome"/>
</dbReference>
<organism evidence="1 2">
    <name type="scientific">Monoglobus pectinilyticus</name>
    <dbReference type="NCBI Taxonomy" id="1981510"/>
    <lineage>
        <taxon>Bacteria</taxon>
        <taxon>Bacillati</taxon>
        <taxon>Bacillota</taxon>
        <taxon>Clostridia</taxon>
        <taxon>Monoglobales</taxon>
        <taxon>Monoglobaceae</taxon>
        <taxon>Monoglobus</taxon>
    </lineage>
</organism>
<keyword evidence="2" id="KW-1185">Reference proteome</keyword>
<evidence type="ECO:0000313" key="2">
    <source>
        <dbReference type="Proteomes" id="UP000235589"/>
    </source>
</evidence>
<evidence type="ECO:0000313" key="1">
    <source>
        <dbReference type="EMBL" id="AUO18203.1"/>
    </source>
</evidence>
<proteinExistence type="predicted"/>
<dbReference type="EMBL" id="CP020991">
    <property type="protein sequence ID" value="AUO18203.1"/>
    <property type="molecule type" value="Genomic_DNA"/>
</dbReference>
<accession>A0A2K9NYS8</accession>
<protein>
    <submittedName>
        <fullName evidence="1">Uncharacterized protein</fullName>
    </submittedName>
</protein>
<sequence>MIDLIPRVKKLLESTGITVKYGTEFHFNAVPVITFRKVTTDEGFHADNAEQSQVSKFAVDIWSNSPVQLSNIGVKVNEIMQSDGWTRTYDCDVPRQSPDELYHLSQRYKKEVFF</sequence>
<reference evidence="1 2" key="1">
    <citation type="submission" date="2017-04" db="EMBL/GenBank/DDBJ databases">
        <title>Monoglobus pectinilyticus 14 draft genome.</title>
        <authorList>
            <person name="Kim C."/>
            <person name="Rosendale D.I."/>
            <person name="Kelly W.J."/>
            <person name="Tannock G.W."/>
            <person name="Patchett M.L."/>
            <person name="Jordens J.Z."/>
        </authorList>
    </citation>
    <scope>NUCLEOTIDE SEQUENCE [LARGE SCALE GENOMIC DNA]</scope>
    <source>
        <strain evidence="1 2">14</strain>
    </source>
</reference>
<dbReference type="AlphaFoldDB" id="A0A2K9NYS8"/>
<dbReference type="GeneID" id="98061450"/>
<dbReference type="RefSeq" id="WP_102364562.1">
    <property type="nucleotide sequence ID" value="NZ_CP020991.1"/>
</dbReference>